<dbReference type="FunFam" id="3.40.1090.10:FF:000021">
    <property type="entry name" value="Patatin-like phospholipase domain containing 2"/>
    <property type="match status" value="1"/>
</dbReference>
<dbReference type="PROSITE" id="PS51635">
    <property type="entry name" value="PNPLA"/>
    <property type="match status" value="1"/>
</dbReference>
<evidence type="ECO:0000256" key="1">
    <source>
        <dbReference type="ARBA" id="ARBA00023098"/>
    </source>
</evidence>
<dbReference type="PANTHER" id="PTHR12406:SF29">
    <property type="entry name" value="PATATIN-LIKE PHOSPHOLIPASE DOMAIN-CONTAINING PROTEIN 2"/>
    <property type="match status" value="1"/>
</dbReference>
<dbReference type="InterPro" id="IPR033562">
    <property type="entry name" value="PLPL"/>
</dbReference>
<dbReference type="Gene3D" id="3.40.1090.10">
    <property type="entry name" value="Cytosolic phospholipase A2 catalytic domain"/>
    <property type="match status" value="1"/>
</dbReference>
<keyword evidence="2" id="KW-0442">Lipid degradation</keyword>
<evidence type="ECO:0000313" key="4">
    <source>
        <dbReference type="EMBL" id="KAF6275530.1"/>
    </source>
</evidence>
<feature type="active site" description="Proton acceptor" evidence="2">
    <location>
        <position position="150"/>
    </location>
</feature>
<keyword evidence="1 2" id="KW-0443">Lipid metabolism</keyword>
<feature type="short sequence motif" description="DGA/G" evidence="2">
    <location>
        <begin position="150"/>
        <end position="152"/>
    </location>
</feature>
<reference evidence="4 5" key="1">
    <citation type="journal article" date="2020" name="Nature">
        <title>Six reference-quality genomes reveal evolution of bat adaptations.</title>
        <authorList>
            <person name="Jebb D."/>
            <person name="Huang Z."/>
            <person name="Pippel M."/>
            <person name="Hughes G.M."/>
            <person name="Lavrichenko K."/>
            <person name="Devanna P."/>
            <person name="Winkler S."/>
            <person name="Jermiin L.S."/>
            <person name="Skirmuntt E.C."/>
            <person name="Katzourakis A."/>
            <person name="Burkitt-Gray L."/>
            <person name="Ray D.A."/>
            <person name="Sullivan K.A.M."/>
            <person name="Roscito J.G."/>
            <person name="Kirilenko B.M."/>
            <person name="Davalos L.M."/>
            <person name="Corthals A.P."/>
            <person name="Power M.L."/>
            <person name="Jones G."/>
            <person name="Ransome R.D."/>
            <person name="Dechmann D.K.N."/>
            <person name="Locatelli A.G."/>
            <person name="Puechmaille S.J."/>
            <person name="Fedrigo O."/>
            <person name="Jarvis E.D."/>
            <person name="Hiller M."/>
            <person name="Vernes S.C."/>
            <person name="Myers E.W."/>
            <person name="Teeling E.C."/>
        </authorList>
    </citation>
    <scope>NUCLEOTIDE SEQUENCE [LARGE SCALE GENOMIC DNA]</scope>
    <source>
        <strain evidence="4">MMyoMyo1</strain>
        <tissue evidence="4">Flight muscle</tissue>
    </source>
</reference>
<feature type="short sequence motif" description="GXSXG" evidence="2">
    <location>
        <begin position="51"/>
        <end position="55"/>
    </location>
</feature>
<evidence type="ECO:0000256" key="2">
    <source>
        <dbReference type="PROSITE-ProRule" id="PRU01161"/>
    </source>
</evidence>
<accession>A0A7J7RH63</accession>
<feature type="short sequence motif" description="GXGXXG" evidence="2">
    <location>
        <begin position="20"/>
        <end position="25"/>
    </location>
</feature>
<dbReference type="GO" id="GO:0019433">
    <property type="term" value="P:triglyceride catabolic process"/>
    <property type="evidence" value="ECO:0007669"/>
    <property type="project" value="TreeGrafter"/>
</dbReference>
<dbReference type="InterPro" id="IPR033903">
    <property type="entry name" value="PNPLA2"/>
</dbReference>
<dbReference type="CDD" id="cd07220">
    <property type="entry name" value="Pat_PNPLA2"/>
    <property type="match status" value="1"/>
</dbReference>
<organism evidence="4 5">
    <name type="scientific">Myotis myotis</name>
    <name type="common">Greater mouse-eared bat</name>
    <name type="synonym">Vespertilio myotis</name>
    <dbReference type="NCBI Taxonomy" id="51298"/>
    <lineage>
        <taxon>Eukaryota</taxon>
        <taxon>Metazoa</taxon>
        <taxon>Chordata</taxon>
        <taxon>Craniata</taxon>
        <taxon>Vertebrata</taxon>
        <taxon>Euteleostomi</taxon>
        <taxon>Mammalia</taxon>
        <taxon>Eutheria</taxon>
        <taxon>Laurasiatheria</taxon>
        <taxon>Chiroptera</taxon>
        <taxon>Yangochiroptera</taxon>
        <taxon>Vespertilionidae</taxon>
        <taxon>Myotis</taxon>
    </lineage>
</organism>
<comment type="caution">
    <text evidence="4">The sequence shown here is derived from an EMBL/GenBank/DDBJ whole genome shotgun (WGS) entry which is preliminary data.</text>
</comment>
<dbReference type="VEuPathDB" id="HostDB:GeneID_118648996"/>
<dbReference type="Pfam" id="PF01734">
    <property type="entry name" value="Patatin"/>
    <property type="match status" value="1"/>
</dbReference>
<proteinExistence type="predicted"/>
<name>A0A7J7RH63_MYOMY</name>
<sequence>MFPKDATSPRETTWNISFAGCGFLGVYHIGVASCLREHAPFLVANATHIYGASAGALTATALVTGACLGEAGANIIEVSKEARKRFLGPLHPSFNLVKTIRSCLMKTLPADSHERASGRLGISLTRVSDGENVIIYHFSSKEELIQRYVDGGISDNLPLYELKNTITVSPFSGESDICPQDSSTNIHELRVTNTSIQFNLRNLYRLSKALFPPEPMVLREMCKQGYRDGLRFLRRNGLLDRPNPLLALPPAKPPVRQDEDQEKAVMVVERALVEDHILEHLPARLNEALLEACMEPKDLLTTLSNMLPVRLATAMMMPYTLPLESAVSFTIRLLEWLPDVPEDIRWMREQTGSICQYLVMRAKRKLGSRLPSRLEEQAELRRAQSLPSVPLSYAAYCEALPGWMRSNLSLVDTLAKWEECQRQMLLGLFCTNVAFPPDALRMRTPAPTSPAPPQHPPPC</sequence>
<dbReference type="InterPro" id="IPR016035">
    <property type="entry name" value="Acyl_Trfase/lysoPLipase"/>
</dbReference>
<feature type="active site" description="Nucleophile" evidence="2">
    <location>
        <position position="53"/>
    </location>
</feature>
<feature type="domain" description="PNPLA" evidence="3">
    <location>
        <begin position="16"/>
        <end position="163"/>
    </location>
</feature>
<dbReference type="GO" id="GO:0005811">
    <property type="term" value="C:lipid droplet"/>
    <property type="evidence" value="ECO:0007669"/>
    <property type="project" value="TreeGrafter"/>
</dbReference>
<dbReference type="PROSITE" id="PS51257">
    <property type="entry name" value="PROKAR_LIPOPROTEIN"/>
    <property type="match status" value="1"/>
</dbReference>
<dbReference type="AlphaFoldDB" id="A0A7J7RH63"/>
<dbReference type="GO" id="GO:0055088">
    <property type="term" value="P:lipid homeostasis"/>
    <property type="evidence" value="ECO:0007669"/>
    <property type="project" value="TreeGrafter"/>
</dbReference>
<evidence type="ECO:0000313" key="5">
    <source>
        <dbReference type="Proteomes" id="UP000527355"/>
    </source>
</evidence>
<dbReference type="GO" id="GO:0004806">
    <property type="term" value="F:triacylglycerol lipase activity"/>
    <property type="evidence" value="ECO:0007669"/>
    <property type="project" value="InterPro"/>
</dbReference>
<dbReference type="EMBL" id="JABWUV010000027">
    <property type="protein sequence ID" value="KAF6275530.1"/>
    <property type="molecule type" value="Genomic_DNA"/>
</dbReference>
<gene>
    <name evidence="4" type="ORF">mMyoMyo1_015456</name>
</gene>
<dbReference type="GO" id="GO:0005737">
    <property type="term" value="C:cytoplasm"/>
    <property type="evidence" value="ECO:0007669"/>
    <property type="project" value="TreeGrafter"/>
</dbReference>
<dbReference type="SUPFAM" id="SSF52151">
    <property type="entry name" value="FabD/lysophospholipase-like"/>
    <property type="match status" value="1"/>
</dbReference>
<protein>
    <submittedName>
        <fullName evidence="4">Patatin like phospholipase domain containing 2</fullName>
    </submittedName>
</protein>
<keyword evidence="5" id="KW-1185">Reference proteome</keyword>
<keyword evidence="2" id="KW-0378">Hydrolase</keyword>
<dbReference type="InterPro" id="IPR002641">
    <property type="entry name" value="PNPLA_dom"/>
</dbReference>
<dbReference type="GO" id="GO:0016020">
    <property type="term" value="C:membrane"/>
    <property type="evidence" value="ECO:0007669"/>
    <property type="project" value="TreeGrafter"/>
</dbReference>
<dbReference type="PANTHER" id="PTHR12406">
    <property type="entry name" value="CALCIUM-INDEPENDENT PHOSPHOLIPASE A2 IPLA2 -RELATED"/>
    <property type="match status" value="1"/>
</dbReference>
<dbReference type="Proteomes" id="UP000527355">
    <property type="component" value="Unassembled WGS sequence"/>
</dbReference>
<dbReference type="GO" id="GO:0010898">
    <property type="term" value="P:positive regulation of triglyceride catabolic process"/>
    <property type="evidence" value="ECO:0007669"/>
    <property type="project" value="InterPro"/>
</dbReference>
<evidence type="ECO:0000259" key="3">
    <source>
        <dbReference type="PROSITE" id="PS51635"/>
    </source>
</evidence>